<comment type="similarity">
    <text evidence="1">Belongs to the ABC transporter superfamily.</text>
</comment>
<dbReference type="InterPro" id="IPR003439">
    <property type="entry name" value="ABC_transporter-like_ATP-bd"/>
</dbReference>
<keyword evidence="9" id="KW-1185">Reference proteome</keyword>
<keyword evidence="3" id="KW-0547">Nucleotide-binding</keyword>
<reference evidence="8 9" key="1">
    <citation type="journal article" date="2013" name="Int. J. Syst. Evol. Microbiol.">
        <title>Hoeflea suaedae sp. nov., an endophytic bacterium isolated from the root of the halophyte Suaeda maritima.</title>
        <authorList>
            <person name="Chung E.J."/>
            <person name="Park J.A."/>
            <person name="Pramanik P."/>
            <person name="Bibi F."/>
            <person name="Jeon C.O."/>
            <person name="Chung Y.R."/>
        </authorList>
    </citation>
    <scope>NUCLEOTIDE SEQUENCE [LARGE SCALE GENOMIC DNA]</scope>
    <source>
        <strain evidence="8 9">YC6898</strain>
    </source>
</reference>
<dbReference type="RefSeq" id="WP_133282485.1">
    <property type="nucleotide sequence ID" value="NZ_SMSI01000001.1"/>
</dbReference>
<dbReference type="InterPro" id="IPR003593">
    <property type="entry name" value="AAA+_ATPase"/>
</dbReference>
<keyword evidence="5" id="KW-1278">Translocase</keyword>
<sequence>MTDATQAQDGVQTQGETLFDLKGVSFCVGGSEILAALDLQLTAGRMTGIIGPNGSGKSSLIKLLARQQVPSSGEIAFLGQPLSARSNRDLACRLAYMPQFTPSAEGMTVRELVELGRFPWRGALGRMDKTDAAKVAEAIRRTGLEAFADRLVDSLSGGERQRCWLAMMLAQDAKCLLLDEPTSALDLAHQADMLKLVSDLTREGTLSAVVVLHDINMAARYCDEIIAVKRGRVAARGTPAEIVTTETLAELYDLPMGVMPHPATGQPLGYVL</sequence>
<evidence type="ECO:0000256" key="1">
    <source>
        <dbReference type="ARBA" id="ARBA00005417"/>
    </source>
</evidence>
<evidence type="ECO:0000313" key="9">
    <source>
        <dbReference type="Proteomes" id="UP000295131"/>
    </source>
</evidence>
<dbReference type="PROSITE" id="PS50893">
    <property type="entry name" value="ABC_TRANSPORTER_2"/>
    <property type="match status" value="1"/>
</dbReference>
<dbReference type="Proteomes" id="UP000295131">
    <property type="component" value="Unassembled WGS sequence"/>
</dbReference>
<comment type="caution">
    <text evidence="8">The sequence shown here is derived from an EMBL/GenBank/DDBJ whole genome shotgun (WGS) entry which is preliminary data.</text>
</comment>
<dbReference type="Pfam" id="PF00005">
    <property type="entry name" value="ABC_tran"/>
    <property type="match status" value="1"/>
</dbReference>
<dbReference type="InterPro" id="IPR027417">
    <property type="entry name" value="P-loop_NTPase"/>
</dbReference>
<evidence type="ECO:0000313" key="8">
    <source>
        <dbReference type="EMBL" id="TDH37647.1"/>
    </source>
</evidence>
<dbReference type="SMART" id="SM00382">
    <property type="entry name" value="AAA"/>
    <property type="match status" value="1"/>
</dbReference>
<dbReference type="Gene3D" id="3.40.50.300">
    <property type="entry name" value="P-loop containing nucleotide triphosphate hydrolases"/>
    <property type="match status" value="1"/>
</dbReference>
<dbReference type="OrthoDB" id="9805601at2"/>
<evidence type="ECO:0000259" key="7">
    <source>
        <dbReference type="PROSITE" id="PS50893"/>
    </source>
</evidence>
<evidence type="ECO:0000256" key="6">
    <source>
        <dbReference type="ARBA" id="ARBA00037066"/>
    </source>
</evidence>
<evidence type="ECO:0000256" key="3">
    <source>
        <dbReference type="ARBA" id="ARBA00022741"/>
    </source>
</evidence>
<evidence type="ECO:0000256" key="5">
    <source>
        <dbReference type="ARBA" id="ARBA00022967"/>
    </source>
</evidence>
<evidence type="ECO:0000256" key="4">
    <source>
        <dbReference type="ARBA" id="ARBA00022840"/>
    </source>
</evidence>
<protein>
    <submittedName>
        <fullName evidence="8">ATP-binding cassette domain-containing protein</fullName>
    </submittedName>
</protein>
<dbReference type="AlphaFoldDB" id="A0A4R5PMC3"/>
<dbReference type="CDD" id="cd03214">
    <property type="entry name" value="ABC_Iron-Siderophores_B12_Hemin"/>
    <property type="match status" value="1"/>
</dbReference>
<dbReference type="SUPFAM" id="SSF52540">
    <property type="entry name" value="P-loop containing nucleoside triphosphate hydrolases"/>
    <property type="match status" value="1"/>
</dbReference>
<dbReference type="GO" id="GO:0016887">
    <property type="term" value="F:ATP hydrolysis activity"/>
    <property type="evidence" value="ECO:0007669"/>
    <property type="project" value="InterPro"/>
</dbReference>
<organism evidence="8 9">
    <name type="scientific">Pseudohoeflea suaedae</name>
    <dbReference type="NCBI Taxonomy" id="877384"/>
    <lineage>
        <taxon>Bacteria</taxon>
        <taxon>Pseudomonadati</taxon>
        <taxon>Pseudomonadota</taxon>
        <taxon>Alphaproteobacteria</taxon>
        <taxon>Hyphomicrobiales</taxon>
        <taxon>Rhizobiaceae</taxon>
        <taxon>Pseudohoeflea</taxon>
    </lineage>
</organism>
<dbReference type="PANTHER" id="PTHR42794">
    <property type="entry name" value="HEMIN IMPORT ATP-BINDING PROTEIN HMUV"/>
    <property type="match status" value="1"/>
</dbReference>
<gene>
    <name evidence="8" type="ORF">E2A64_00415</name>
</gene>
<dbReference type="FunFam" id="3.40.50.300:FF:000134">
    <property type="entry name" value="Iron-enterobactin ABC transporter ATP-binding protein"/>
    <property type="match status" value="1"/>
</dbReference>
<dbReference type="EMBL" id="SMSI01000001">
    <property type="protein sequence ID" value="TDH37647.1"/>
    <property type="molecule type" value="Genomic_DNA"/>
</dbReference>
<evidence type="ECO:0000256" key="2">
    <source>
        <dbReference type="ARBA" id="ARBA00022448"/>
    </source>
</evidence>
<name>A0A4R5PMC3_9HYPH</name>
<feature type="domain" description="ABC transporter" evidence="7">
    <location>
        <begin position="19"/>
        <end position="255"/>
    </location>
</feature>
<keyword evidence="2" id="KW-0813">Transport</keyword>
<dbReference type="PANTHER" id="PTHR42794:SF1">
    <property type="entry name" value="HEMIN IMPORT ATP-BINDING PROTEIN HMUV"/>
    <property type="match status" value="1"/>
</dbReference>
<keyword evidence="4 8" id="KW-0067">ATP-binding</keyword>
<dbReference type="GO" id="GO:0005524">
    <property type="term" value="F:ATP binding"/>
    <property type="evidence" value="ECO:0007669"/>
    <property type="project" value="UniProtKB-KW"/>
</dbReference>
<comment type="function">
    <text evidence="6">Part of the ABC transporter complex HmuTUV involved in hemin import. Responsible for energy coupling to the transport system.</text>
</comment>
<proteinExistence type="inferred from homology"/>
<accession>A0A4R5PMC3</accession>